<feature type="domain" description="RNA polymerase sigma factor 70 region 4 type 2" evidence="6">
    <location>
        <begin position="107"/>
        <end position="159"/>
    </location>
</feature>
<dbReference type="Pfam" id="PF04542">
    <property type="entry name" value="Sigma70_r2"/>
    <property type="match status" value="1"/>
</dbReference>
<organism evidence="7 8">
    <name type="scientific">Aquitalea aquatica</name>
    <dbReference type="NCBI Taxonomy" id="3044273"/>
    <lineage>
        <taxon>Bacteria</taxon>
        <taxon>Pseudomonadati</taxon>
        <taxon>Pseudomonadota</taxon>
        <taxon>Betaproteobacteria</taxon>
        <taxon>Neisseriales</taxon>
        <taxon>Chromobacteriaceae</taxon>
        <taxon>Aquitalea</taxon>
    </lineage>
</organism>
<dbReference type="InterPro" id="IPR036388">
    <property type="entry name" value="WH-like_DNA-bd_sf"/>
</dbReference>
<feature type="domain" description="RNA polymerase sigma-70 region 2" evidence="5">
    <location>
        <begin position="9"/>
        <end position="74"/>
    </location>
</feature>
<dbReference type="SUPFAM" id="SSF88659">
    <property type="entry name" value="Sigma3 and sigma4 domains of RNA polymerase sigma factors"/>
    <property type="match status" value="1"/>
</dbReference>
<dbReference type="InterPro" id="IPR013324">
    <property type="entry name" value="RNA_pol_sigma_r3/r4-like"/>
</dbReference>
<keyword evidence="2" id="KW-0805">Transcription regulation</keyword>
<dbReference type="Proteomes" id="UP000545606">
    <property type="component" value="Unassembled WGS sequence"/>
</dbReference>
<evidence type="ECO:0000313" key="7">
    <source>
        <dbReference type="EMBL" id="MBA4710251.1"/>
    </source>
</evidence>
<keyword evidence="3" id="KW-0731">Sigma factor</keyword>
<evidence type="ECO:0000259" key="6">
    <source>
        <dbReference type="Pfam" id="PF08281"/>
    </source>
</evidence>
<evidence type="ECO:0000256" key="3">
    <source>
        <dbReference type="ARBA" id="ARBA00023082"/>
    </source>
</evidence>
<comment type="similarity">
    <text evidence="1">Belongs to the sigma-70 factor family. ECF subfamily.</text>
</comment>
<evidence type="ECO:0000259" key="5">
    <source>
        <dbReference type="Pfam" id="PF04542"/>
    </source>
</evidence>
<dbReference type="InterPro" id="IPR013249">
    <property type="entry name" value="RNA_pol_sigma70_r4_t2"/>
</dbReference>
<name>A0A838YI46_9NEIS</name>
<dbReference type="EMBL" id="JACERN010000042">
    <property type="protein sequence ID" value="MBA4710251.1"/>
    <property type="molecule type" value="Genomic_DNA"/>
</dbReference>
<dbReference type="GO" id="GO:0003677">
    <property type="term" value="F:DNA binding"/>
    <property type="evidence" value="ECO:0007669"/>
    <property type="project" value="InterPro"/>
</dbReference>
<evidence type="ECO:0000256" key="1">
    <source>
        <dbReference type="ARBA" id="ARBA00010641"/>
    </source>
</evidence>
<dbReference type="InterPro" id="IPR013325">
    <property type="entry name" value="RNA_pol_sigma_r2"/>
</dbReference>
<evidence type="ECO:0000256" key="4">
    <source>
        <dbReference type="ARBA" id="ARBA00023163"/>
    </source>
</evidence>
<dbReference type="GO" id="GO:0006352">
    <property type="term" value="P:DNA-templated transcription initiation"/>
    <property type="evidence" value="ECO:0007669"/>
    <property type="project" value="InterPro"/>
</dbReference>
<dbReference type="InterPro" id="IPR014284">
    <property type="entry name" value="RNA_pol_sigma-70_dom"/>
</dbReference>
<dbReference type="NCBIfam" id="TIGR02937">
    <property type="entry name" value="sigma70-ECF"/>
    <property type="match status" value="1"/>
</dbReference>
<evidence type="ECO:0000313" key="8">
    <source>
        <dbReference type="Proteomes" id="UP000545606"/>
    </source>
</evidence>
<dbReference type="AlphaFoldDB" id="A0A838YI46"/>
<sequence length="166" mass="18696">MSADIASLYLNHIVELRRYLTGKVGSPALADDLAHETFVRVLATDKALDDVRQPRALLFCIARHLLIDHYRGKAAHAGWMVPLESCQQQVSATPSPERIVLARQQLAQLRHAIDSLPPRCRQAFVRFRFDGIPQKTLAAELGITLNAVEKLLIRAMLALRQQLEWV</sequence>
<protein>
    <submittedName>
        <fullName evidence="7">RNA polymerase sigma factor</fullName>
    </submittedName>
</protein>
<dbReference type="Gene3D" id="1.10.1740.10">
    <property type="match status" value="1"/>
</dbReference>
<gene>
    <name evidence="7" type="ORF">H2Z84_17925</name>
</gene>
<dbReference type="Gene3D" id="1.10.10.10">
    <property type="entry name" value="Winged helix-like DNA-binding domain superfamily/Winged helix DNA-binding domain"/>
    <property type="match status" value="1"/>
</dbReference>
<dbReference type="Pfam" id="PF08281">
    <property type="entry name" value="Sigma70_r4_2"/>
    <property type="match status" value="1"/>
</dbReference>
<dbReference type="InterPro" id="IPR007627">
    <property type="entry name" value="RNA_pol_sigma70_r2"/>
</dbReference>
<keyword evidence="4" id="KW-0804">Transcription</keyword>
<accession>A0A838YI46</accession>
<evidence type="ECO:0000256" key="2">
    <source>
        <dbReference type="ARBA" id="ARBA00023015"/>
    </source>
</evidence>
<comment type="caution">
    <text evidence="7">The sequence shown here is derived from an EMBL/GenBank/DDBJ whole genome shotgun (WGS) entry which is preliminary data.</text>
</comment>
<dbReference type="InterPro" id="IPR039425">
    <property type="entry name" value="RNA_pol_sigma-70-like"/>
</dbReference>
<dbReference type="PANTHER" id="PTHR43133">
    <property type="entry name" value="RNA POLYMERASE ECF-TYPE SIGMA FACTO"/>
    <property type="match status" value="1"/>
</dbReference>
<dbReference type="GO" id="GO:0016987">
    <property type="term" value="F:sigma factor activity"/>
    <property type="evidence" value="ECO:0007669"/>
    <property type="project" value="UniProtKB-KW"/>
</dbReference>
<dbReference type="PANTHER" id="PTHR43133:SF63">
    <property type="entry name" value="RNA POLYMERASE SIGMA FACTOR FECI-RELATED"/>
    <property type="match status" value="1"/>
</dbReference>
<dbReference type="SUPFAM" id="SSF88946">
    <property type="entry name" value="Sigma2 domain of RNA polymerase sigma factors"/>
    <property type="match status" value="1"/>
</dbReference>
<keyword evidence="8" id="KW-1185">Reference proteome</keyword>
<proteinExistence type="inferred from homology"/>
<reference evidence="7 8" key="1">
    <citation type="submission" date="2020-07" db="EMBL/GenBank/DDBJ databases">
        <title>Draft genome sequence of violacein-producing bacteria and related species.</title>
        <authorList>
            <person name="Wilson H.S."/>
            <person name="De Leon M.E."/>
        </authorList>
    </citation>
    <scope>NUCLEOTIDE SEQUENCE [LARGE SCALE GENOMIC DNA]</scope>
    <source>
        <strain evidence="7 8">HSC-21Su07</strain>
    </source>
</reference>